<evidence type="ECO:0000256" key="1">
    <source>
        <dbReference type="ARBA" id="ARBA00009067"/>
    </source>
</evidence>
<feature type="transmembrane region" description="Helical" evidence="2">
    <location>
        <begin position="131"/>
        <end position="149"/>
    </location>
</feature>
<gene>
    <name evidence="4" type="primary">abi</name>
    <name evidence="4" type="ORF">NRIC_35570</name>
</gene>
<keyword evidence="5" id="KW-1185">Reference proteome</keyword>
<organism evidence="4 5">
    <name type="scientific">Enterococcus florum</name>
    <dbReference type="NCBI Taxonomy" id="2480627"/>
    <lineage>
        <taxon>Bacteria</taxon>
        <taxon>Bacillati</taxon>
        <taxon>Bacillota</taxon>
        <taxon>Bacilli</taxon>
        <taxon>Lactobacillales</taxon>
        <taxon>Enterococcaceae</taxon>
        <taxon>Enterococcus</taxon>
    </lineage>
</organism>
<protein>
    <submittedName>
        <fullName evidence="4">Abortive infection protein</fullName>
    </submittedName>
</protein>
<dbReference type="RefSeq" id="WP_146624042.1">
    <property type="nucleotide sequence ID" value="NZ_BJCC01000036.1"/>
</dbReference>
<dbReference type="AlphaFoldDB" id="A0A4P5PCT2"/>
<feature type="transmembrane region" description="Helical" evidence="2">
    <location>
        <begin position="12"/>
        <end position="34"/>
    </location>
</feature>
<evidence type="ECO:0000256" key="2">
    <source>
        <dbReference type="SAM" id="Phobius"/>
    </source>
</evidence>
<feature type="transmembrane region" description="Helical" evidence="2">
    <location>
        <begin position="46"/>
        <end position="69"/>
    </location>
</feature>
<feature type="transmembrane region" description="Helical" evidence="2">
    <location>
        <begin position="204"/>
        <end position="226"/>
    </location>
</feature>
<feature type="transmembrane region" description="Helical" evidence="2">
    <location>
        <begin position="246"/>
        <end position="272"/>
    </location>
</feature>
<feature type="transmembrane region" description="Helical" evidence="2">
    <location>
        <begin position="90"/>
        <end position="111"/>
    </location>
</feature>
<dbReference type="OrthoDB" id="324900at2"/>
<comment type="caution">
    <text evidence="4">The sequence shown here is derived from an EMBL/GenBank/DDBJ whole genome shotgun (WGS) entry which is preliminary data.</text>
</comment>
<keyword evidence="2" id="KW-0472">Membrane</keyword>
<dbReference type="GO" id="GO:0004175">
    <property type="term" value="F:endopeptidase activity"/>
    <property type="evidence" value="ECO:0007669"/>
    <property type="project" value="UniProtKB-ARBA"/>
</dbReference>
<dbReference type="PANTHER" id="PTHR39430:SF1">
    <property type="entry name" value="PROTEASE"/>
    <property type="match status" value="1"/>
</dbReference>
<feature type="transmembrane region" description="Helical" evidence="2">
    <location>
        <begin position="179"/>
        <end position="197"/>
    </location>
</feature>
<feature type="transmembrane region" description="Helical" evidence="2">
    <location>
        <begin position="156"/>
        <end position="173"/>
    </location>
</feature>
<reference evidence="5" key="1">
    <citation type="submission" date="2019-02" db="EMBL/GenBank/DDBJ databases">
        <title>Draft genome sequence of Enterococcus sp. Gos25-1.</title>
        <authorList>
            <person name="Tanaka N."/>
            <person name="Shiwa Y."/>
            <person name="Fujita N."/>
        </authorList>
    </citation>
    <scope>NUCLEOTIDE SEQUENCE [LARGE SCALE GENOMIC DNA]</scope>
    <source>
        <strain evidence="5">Gos25-1</strain>
    </source>
</reference>
<dbReference type="Proteomes" id="UP000290567">
    <property type="component" value="Unassembled WGS sequence"/>
</dbReference>
<evidence type="ECO:0000313" key="4">
    <source>
        <dbReference type="EMBL" id="GCF95666.1"/>
    </source>
</evidence>
<sequence length="286" mass="30842">MKNRSFFKRLNGYAAFLGRILVVMIVYGIAAVVYEEVLIVSEKLPSIIAVTLAVFAQLFICLMGFFWGARDEKKTLKSYGIYWQPQDWSKLLLGLGMGAAAILVICVPLYASGIFHISPGQAGSEKMAVQFIFFTGVGVIEECLCRGFLLHSFIRWGSLLALVVSSALFSLLHLGNPGISALAILNLFLAGIFMGAAMQAANSIFTAIGVHITWNWVQGAVLGIPVSGTNSLGYFLTESANAQPLFTGGTFGVEGSIICTMGLTLFSAGLLISMRRSGKKLFLQED</sequence>
<proteinExistence type="inferred from homology"/>
<name>A0A4P5PCT2_9ENTE</name>
<evidence type="ECO:0000259" key="3">
    <source>
        <dbReference type="Pfam" id="PF02517"/>
    </source>
</evidence>
<dbReference type="GO" id="GO:0080120">
    <property type="term" value="P:CAAX-box protein maturation"/>
    <property type="evidence" value="ECO:0007669"/>
    <property type="project" value="UniProtKB-ARBA"/>
</dbReference>
<accession>A0A4P5PCT2</accession>
<keyword evidence="2" id="KW-1133">Transmembrane helix</keyword>
<dbReference type="PANTHER" id="PTHR39430">
    <property type="entry name" value="MEMBRANE-ASSOCIATED PROTEASE-RELATED"/>
    <property type="match status" value="1"/>
</dbReference>
<dbReference type="EMBL" id="BJCC01000036">
    <property type="protein sequence ID" value="GCF95666.1"/>
    <property type="molecule type" value="Genomic_DNA"/>
</dbReference>
<comment type="similarity">
    <text evidence="1">Belongs to the UPF0177 family.</text>
</comment>
<evidence type="ECO:0000313" key="5">
    <source>
        <dbReference type="Proteomes" id="UP000290567"/>
    </source>
</evidence>
<keyword evidence="2" id="KW-0812">Transmembrane</keyword>
<dbReference type="InterPro" id="IPR003675">
    <property type="entry name" value="Rce1/LyrA-like_dom"/>
</dbReference>
<feature type="domain" description="CAAX prenyl protease 2/Lysostaphin resistance protein A-like" evidence="3">
    <location>
        <begin position="128"/>
        <end position="217"/>
    </location>
</feature>
<dbReference type="Pfam" id="PF02517">
    <property type="entry name" value="Rce1-like"/>
    <property type="match status" value="1"/>
</dbReference>